<name>A0A834JRK1_VESVU</name>
<dbReference type="Proteomes" id="UP000614350">
    <property type="component" value="Unassembled WGS sequence"/>
</dbReference>
<proteinExistence type="predicted"/>
<keyword evidence="2" id="KW-1185">Reference proteome</keyword>
<dbReference type="EMBL" id="JACSEA010000009">
    <property type="protein sequence ID" value="KAF7393309.1"/>
    <property type="molecule type" value="Genomic_DNA"/>
</dbReference>
<gene>
    <name evidence="1" type="ORF">HZH66_009142</name>
</gene>
<reference evidence="1" key="1">
    <citation type="journal article" date="2020" name="G3 (Bethesda)">
        <title>High-Quality Assemblies for Three Invasive Social Wasps from the &lt;i&gt;Vespula&lt;/i&gt; Genus.</title>
        <authorList>
            <person name="Harrop T.W.R."/>
            <person name="Guhlin J."/>
            <person name="McLaughlin G.M."/>
            <person name="Permina E."/>
            <person name="Stockwell P."/>
            <person name="Gilligan J."/>
            <person name="Le Lec M.F."/>
            <person name="Gruber M.A.M."/>
            <person name="Quinn O."/>
            <person name="Lovegrove M."/>
            <person name="Duncan E.J."/>
            <person name="Remnant E.J."/>
            <person name="Van Eeckhoven J."/>
            <person name="Graham B."/>
            <person name="Knapp R.A."/>
            <person name="Langford K.W."/>
            <person name="Kronenberg Z."/>
            <person name="Press M.O."/>
            <person name="Eacker S.M."/>
            <person name="Wilson-Rankin E.E."/>
            <person name="Purcell J."/>
            <person name="Lester P.J."/>
            <person name="Dearden P.K."/>
        </authorList>
    </citation>
    <scope>NUCLEOTIDE SEQUENCE</scope>
    <source>
        <strain evidence="1">Marl-1</strain>
    </source>
</reference>
<dbReference type="AlphaFoldDB" id="A0A834JRK1"/>
<evidence type="ECO:0000313" key="2">
    <source>
        <dbReference type="Proteomes" id="UP000614350"/>
    </source>
</evidence>
<comment type="caution">
    <text evidence="1">The sequence shown here is derived from an EMBL/GenBank/DDBJ whole genome shotgun (WGS) entry which is preliminary data.</text>
</comment>
<protein>
    <submittedName>
        <fullName evidence="1">Uncharacterized protein</fullName>
    </submittedName>
</protein>
<sequence length="119" mass="13833">MEALERVVNTRSQRYNSQYVGQTRSEFSLKVKSRFSLDVSQVKGRLMSGMKREQTFTSLCLERLSALVIVIEDPRRRESPSASYEHYTGEFELCYKTFIHLHITTTPKDIYTAEKISNS</sequence>
<organism evidence="1 2">
    <name type="scientific">Vespula vulgaris</name>
    <name type="common">Yellow jacket</name>
    <name type="synonym">Wasp</name>
    <dbReference type="NCBI Taxonomy" id="7454"/>
    <lineage>
        <taxon>Eukaryota</taxon>
        <taxon>Metazoa</taxon>
        <taxon>Ecdysozoa</taxon>
        <taxon>Arthropoda</taxon>
        <taxon>Hexapoda</taxon>
        <taxon>Insecta</taxon>
        <taxon>Pterygota</taxon>
        <taxon>Neoptera</taxon>
        <taxon>Endopterygota</taxon>
        <taxon>Hymenoptera</taxon>
        <taxon>Apocrita</taxon>
        <taxon>Aculeata</taxon>
        <taxon>Vespoidea</taxon>
        <taxon>Vespidae</taxon>
        <taxon>Vespinae</taxon>
        <taxon>Vespula</taxon>
    </lineage>
</organism>
<evidence type="ECO:0000313" key="1">
    <source>
        <dbReference type="EMBL" id="KAF7393309.1"/>
    </source>
</evidence>
<accession>A0A834JRK1</accession>